<dbReference type="AlphaFoldDB" id="A0A841HIT5"/>
<dbReference type="Proteomes" id="UP000588068">
    <property type="component" value="Unassembled WGS sequence"/>
</dbReference>
<dbReference type="RefSeq" id="WP_184330290.1">
    <property type="nucleotide sequence ID" value="NZ_JACHHZ010000002.1"/>
</dbReference>
<evidence type="ECO:0000313" key="1">
    <source>
        <dbReference type="EMBL" id="MBB6092494.1"/>
    </source>
</evidence>
<evidence type="ECO:0000313" key="2">
    <source>
        <dbReference type="Proteomes" id="UP000588068"/>
    </source>
</evidence>
<protein>
    <submittedName>
        <fullName evidence="1">Uncharacterized protein</fullName>
    </submittedName>
</protein>
<accession>A0A841HIT5</accession>
<keyword evidence="2" id="KW-1185">Reference proteome</keyword>
<proteinExistence type="predicted"/>
<dbReference type="EMBL" id="JACHHZ010000002">
    <property type="protein sequence ID" value="MBB6092494.1"/>
    <property type="molecule type" value="Genomic_DNA"/>
</dbReference>
<reference evidence="1 2" key="1">
    <citation type="submission" date="2020-08" db="EMBL/GenBank/DDBJ databases">
        <title>Genomic Encyclopedia of Type Strains, Phase IV (KMG-IV): sequencing the most valuable type-strain genomes for metagenomic binning, comparative biology and taxonomic classification.</title>
        <authorList>
            <person name="Goeker M."/>
        </authorList>
    </citation>
    <scope>NUCLEOTIDE SEQUENCE [LARGE SCALE GENOMIC DNA]</scope>
    <source>
        <strain evidence="1 2">DSM 26723</strain>
    </source>
</reference>
<name>A0A841HIT5_9GAMM</name>
<organism evidence="1 2">
    <name type="scientific">Povalibacter uvarum</name>
    <dbReference type="NCBI Taxonomy" id="732238"/>
    <lineage>
        <taxon>Bacteria</taxon>
        <taxon>Pseudomonadati</taxon>
        <taxon>Pseudomonadota</taxon>
        <taxon>Gammaproteobacteria</taxon>
        <taxon>Steroidobacterales</taxon>
        <taxon>Steroidobacteraceae</taxon>
        <taxon>Povalibacter</taxon>
    </lineage>
</organism>
<gene>
    <name evidence="1" type="ORF">HNQ60_001372</name>
</gene>
<comment type="caution">
    <text evidence="1">The sequence shown here is derived from an EMBL/GenBank/DDBJ whole genome shotgun (WGS) entry which is preliminary data.</text>
</comment>
<sequence>MFAIQVNPSLVRTVVCLALAVLIVSASLAVGAMGVESMASAARGVVTITQIA</sequence>